<keyword evidence="1" id="KW-0732">Signal</keyword>
<dbReference type="Gene3D" id="3.40.50.10390">
    <property type="entry name" value="Gingipain r, domain 1"/>
    <property type="match status" value="1"/>
</dbReference>
<gene>
    <name evidence="5" type="ORF">CEE37_01740</name>
</gene>
<protein>
    <recommendedName>
        <fullName evidence="7">Gingipain R</fullName>
    </recommendedName>
</protein>
<evidence type="ECO:0008006" key="7">
    <source>
        <dbReference type="Google" id="ProtNLM"/>
    </source>
</evidence>
<evidence type="ECO:0000313" key="5">
    <source>
        <dbReference type="EMBL" id="TKJ42429.1"/>
    </source>
</evidence>
<dbReference type="Pfam" id="PF08126">
    <property type="entry name" value="Propeptide_C25"/>
    <property type="match status" value="1"/>
</dbReference>
<dbReference type="InterPro" id="IPR029030">
    <property type="entry name" value="Caspase-like_dom_sf"/>
</dbReference>
<dbReference type="EMBL" id="NJBN01000001">
    <property type="protein sequence ID" value="TKJ42429.1"/>
    <property type="molecule type" value="Genomic_DNA"/>
</dbReference>
<organism evidence="5 6">
    <name type="scientific">candidate division LCP-89 bacterium B3_LCP</name>
    <dbReference type="NCBI Taxonomy" id="2012998"/>
    <lineage>
        <taxon>Bacteria</taxon>
        <taxon>Pseudomonadati</taxon>
        <taxon>Bacteria division LCP-89</taxon>
    </lineage>
</organism>
<dbReference type="GO" id="GO:0004197">
    <property type="term" value="F:cysteine-type endopeptidase activity"/>
    <property type="evidence" value="ECO:0007669"/>
    <property type="project" value="InterPro"/>
</dbReference>
<dbReference type="GO" id="GO:0046872">
    <property type="term" value="F:metal ion binding"/>
    <property type="evidence" value="ECO:0007669"/>
    <property type="project" value="UniProtKB-KW"/>
</dbReference>
<name>A0A532V5G1_UNCL8</name>
<dbReference type="InterPro" id="IPR026444">
    <property type="entry name" value="Secre_tail"/>
</dbReference>
<dbReference type="GO" id="GO:0006508">
    <property type="term" value="P:proteolysis"/>
    <property type="evidence" value="ECO:0007669"/>
    <property type="project" value="InterPro"/>
</dbReference>
<proteinExistence type="predicted"/>
<dbReference type="Proteomes" id="UP000319619">
    <property type="component" value="Unassembled WGS sequence"/>
</dbReference>
<dbReference type="Gene3D" id="2.60.40.10">
    <property type="entry name" value="Immunoglobulins"/>
    <property type="match status" value="2"/>
</dbReference>
<feature type="domain" description="Secretion system C-terminal sorting" evidence="4">
    <location>
        <begin position="1274"/>
        <end position="1348"/>
    </location>
</feature>
<dbReference type="InterPro" id="IPR038490">
    <property type="entry name" value="Gingipain_propep_sf"/>
</dbReference>
<sequence length="1352" mass="148994">MRKLIILLIAVIALTSVIGAGMRVQINPAEEPFSAEVLDRDGIRTVLKYTVNAYDLKDIKINGQGYTEFLKLPKEGMIEEAGYPRLPQINRAILIPDEGVMGWQVISADYIEIDNINIAPSKGHLPRTVDLDQVPHSFAEIYNRDAFFPEEIVSLRDPHIVRDYRGLVVELNVFRYNPVKRVLRIYTNVTIEVSRVASGGVNEIHQNLPRTAIDRQFHKVYQRHFVNYDELDYVPLLESGSLLVICHDTFLDLMEPFVEWKNQKGLYTEMVPISQVGSNPTEIQNYVRDYYNQSDLVYLLLVGDHAQIPTFSSGSDPVYGLLSGGDNYPEIFVGRFSAETRDQVVTQVTRTITYEKYPDPTGDWYSRGLGDADESGPCNPEPYDFQHITNIALDLVRWNYTQVDSVYTTFGGTTQMIMDFMDAGVSIFNYAGHGWTNMVGPVNFYSSNADQLVNDNKLFHFVAVACESGNFLNTTCIAEVLLRATNNTSGEPTGAIGCYLSKISQSWFPPYDMQDEGVDLICADSMLTFGGMCFNGSMLMMDLHGAGGENEFRNWTIFGDPSFALRSMTPYDLTVSSNPTIPLGTSSYSVTVNGPGGPLEEALVCAMNEEIYATGYTNSSGQVNLAFDPPPTQPGTLTLTVTTSNSVPYITDVYIIVPSGAYVIYNDHVVQDDLTGNNNGQLDYAETVELQMTVENVGVAEATNVTGTISTDDVLVTVNQSTANFGNIPEGGTSTIDRAFEFAVAPEVTDGHPIAFMLTADDGVNSWESFFTVNAHAPDVIFSQLEIDDAAGGNGNGNLDPGETADLQVTIVNDGSSNVDDVESSLSCADPYMVINSAVFTVGSMAAGAEAQADFNVTVSPSCPQEHQVDFDVAVTGALGYANTTGFSTIVGDITYMPTGPDNYGYMAYDHNDAPEFPEYNWVEICPDSGGPGTLVPFISDEQVFHFELPFTFGYYGAQYDSFTVAANGWVGMGVVGPDDYSNSGIPNADGPRCMIASYWEDLSPQRNNSGGVWTWYDDAENLLIIEYNHIEQYAPEGNFETFQTVLYDPSHYPTFTGDGRIKVQYKDMSNSSTGEGTVGIENHDQTDGIQYFFDGSYDEHASSIVNESAILYTTPMSIPQMVVEVNYVLGSPIPATGGDLFYGIWGENQGSVPLNWYGWIDMVYENQDTTLIILRSMVNYQPGWQINRPDVFYPVPESWPGGNYDLVIHSGNYPTLTVWYQDSFPWFKDGTTDLGFDFAANLPTCSYPDPFAEVIETTTKDAIPDQFEVLGTYPNPFNPSTVLRFQLPDVSPVNLAVYDISGRLVAELINGWRDAGVHEVTFDASDLASGIYLYRIEAGEFSASGKMVLLK</sequence>
<evidence type="ECO:0000313" key="6">
    <source>
        <dbReference type="Proteomes" id="UP000319619"/>
    </source>
</evidence>
<dbReference type="Pfam" id="PF01364">
    <property type="entry name" value="Peptidase_C25"/>
    <property type="match status" value="1"/>
</dbReference>
<dbReference type="InterPro" id="IPR012600">
    <property type="entry name" value="Propeptide_C25"/>
</dbReference>
<dbReference type="Pfam" id="PF18962">
    <property type="entry name" value="Por_Secre_tail"/>
    <property type="match status" value="1"/>
</dbReference>
<comment type="caution">
    <text evidence="5">The sequence shown here is derived from an EMBL/GenBank/DDBJ whole genome shotgun (WGS) entry which is preliminary data.</text>
</comment>
<dbReference type="Gene3D" id="3.40.50.1460">
    <property type="match status" value="1"/>
</dbReference>
<feature type="domain" description="Gingipain" evidence="2">
    <location>
        <begin position="243"/>
        <end position="564"/>
    </location>
</feature>
<evidence type="ECO:0000259" key="3">
    <source>
        <dbReference type="Pfam" id="PF08126"/>
    </source>
</evidence>
<dbReference type="SUPFAM" id="SSF52129">
    <property type="entry name" value="Caspase-like"/>
    <property type="match status" value="1"/>
</dbReference>
<evidence type="ECO:0000259" key="4">
    <source>
        <dbReference type="Pfam" id="PF18962"/>
    </source>
</evidence>
<dbReference type="Gene3D" id="2.60.40.3800">
    <property type="match status" value="1"/>
</dbReference>
<dbReference type="NCBIfam" id="TIGR04183">
    <property type="entry name" value="Por_Secre_tail"/>
    <property type="match status" value="1"/>
</dbReference>
<dbReference type="InterPro" id="IPR013783">
    <property type="entry name" value="Ig-like_fold"/>
</dbReference>
<evidence type="ECO:0000256" key="1">
    <source>
        <dbReference type="ARBA" id="ARBA00022729"/>
    </source>
</evidence>
<dbReference type="InterPro" id="IPR029031">
    <property type="entry name" value="Gingipain_N_sf"/>
</dbReference>
<accession>A0A532V5G1</accession>
<dbReference type="InterPro" id="IPR001769">
    <property type="entry name" value="Gingipain"/>
</dbReference>
<dbReference type="GO" id="GO:0005576">
    <property type="term" value="C:extracellular region"/>
    <property type="evidence" value="ECO:0007669"/>
    <property type="project" value="UniProtKB-SubCell"/>
</dbReference>
<dbReference type="Gene3D" id="2.60.40.4070">
    <property type="match status" value="1"/>
</dbReference>
<feature type="domain" description="Gingipain propeptide" evidence="3">
    <location>
        <begin position="55"/>
        <end position="198"/>
    </location>
</feature>
<evidence type="ECO:0000259" key="2">
    <source>
        <dbReference type="Pfam" id="PF01364"/>
    </source>
</evidence>
<reference evidence="5 6" key="1">
    <citation type="submission" date="2017-06" db="EMBL/GenBank/DDBJ databases">
        <title>Novel microbial phyla capable of carbon fixation and sulfur reduction in deep-sea sediments.</title>
        <authorList>
            <person name="Huang J."/>
            <person name="Baker B."/>
            <person name="Wang Y."/>
        </authorList>
    </citation>
    <scope>NUCLEOTIDE SEQUENCE [LARGE SCALE GENOMIC DNA]</scope>
    <source>
        <strain evidence="5">B3_LCP</strain>
    </source>
</reference>